<feature type="region of interest" description="Disordered" evidence="1">
    <location>
        <begin position="736"/>
        <end position="760"/>
    </location>
</feature>
<feature type="compositionally biased region" description="Basic and acidic residues" evidence="1">
    <location>
        <begin position="972"/>
        <end position="984"/>
    </location>
</feature>
<evidence type="ECO:0000256" key="2">
    <source>
        <dbReference type="SAM" id="Phobius"/>
    </source>
</evidence>
<feature type="transmembrane region" description="Helical" evidence="2">
    <location>
        <begin position="244"/>
        <end position="268"/>
    </location>
</feature>
<gene>
    <name evidence="3" type="ORF">BN1205_029190</name>
</gene>
<feature type="compositionally biased region" description="Basic and acidic residues" evidence="1">
    <location>
        <begin position="930"/>
        <end position="940"/>
    </location>
</feature>
<protein>
    <recommendedName>
        <fullName evidence="4">Transmembrane protein</fullName>
    </recommendedName>
</protein>
<feature type="region of interest" description="Disordered" evidence="1">
    <location>
        <begin position="83"/>
        <end position="104"/>
    </location>
</feature>
<keyword evidence="2" id="KW-1133">Transmembrane helix</keyword>
<feature type="region of interest" description="Disordered" evidence="1">
    <location>
        <begin position="904"/>
        <end position="988"/>
    </location>
</feature>
<dbReference type="EMBL" id="LN714502">
    <property type="protein sequence ID" value="CEL78758.1"/>
    <property type="molecule type" value="Genomic_DNA"/>
</dbReference>
<sequence>MRGGSSCSSSTSTCSPQSCRTHLLTICSIYGAPFVASMTEIRGAESTRSADWHKVHVAAASMRNPCLKIGHQRSPYVATRVPRAEGGTQSWHGSPVSRRPWEDNSVPKSCGIGLHGLDSVMCRQGMLEEIPAQSADHQNSETVPPDLNVCMMVHVEKTSGNSVHSISPTTREGHSEYLEVCPPSREPGTTKPATNDAIGSSDPLTALQQRFPSADNEAADVLRKCARQSLDTTWRRSNSCRSTVMAILFVLATGVNLSLFGLGVLLLFSQVAGVVTVAIICLLLVAEAYASCVAIALAADRIRAIRESIAGDDPHAQKLPEKHCETFGVALPPLRVLRAPAKRRWKSCRKSESVSSRFVHSSERLHSRSRSTTPSPLVPSQNGEKRRRDSEASQLVSEEGRGEQKSIPLFTDTQLRELNDAREPSRLAPFEGFFPFTADIARATHDEEWKEKHLYPPEELPSTNKVQQPSPSPAEQANAGCVDQGVEKIKLESHPRILLDKQTLSSSCRPKSGRQRHHDFEKEPTKCIEFGVHTSACEKGSLPHVRLGALYKRCRWCNQVVDKSSRHSFRLATCVGHCNRKSNIAQVALRLIRVSFLFLCAAAAWTKSLFFPDSAAAALAEARRHFPIAMDVPTVSRCCLVATLSLNISLVLYLLHMLTRLLCIHQSLRRKNTLLETASVTIPQTMCPTCSSTVSSSHCRACASLAGYPPAGFVPSAHTSLITKCSTASMERHSVRPHFSGSYPPQSPTTSAHRSSWNQTQKEISSSFRLHGRPLVTCSTRDVWMDVPDCCLGWGKPGFAEVPPVKRQLHIVQSPAARIPDATPTARFHVETSHSQYGVKAAKHTEIPGEATCSSTVTSGSASSRLPSSLSGAPESAVVSVARAIRQQDSSTPSAKNCHFYEGAAHRSSHHHLKRKRSTSAPNFRSLQSAKDDGTRKVESGNKNPAFSMDKHPQPRSNDDSCSPCRFGTSHPRAEHTGDLEGRGFRGSRNHSTVAFISSEPEECRGIDAVAELFQERSHQRCDEGLETLAGGVTGDKQGISSLPTPLETSFADETHIFVANASIGGQGGQGSKLTDSVSALKGDEKEKHVFCRQSVMQSTSVFDTMSSSPIPSEGPDDEKGRHVHVDNEICVRSEALPFSLDAFHYQDEREVMKQPLSSISKDQQPEHSQDANVFENCNGARVPVSCQMDEESEQGGIGRSINVTDGGVLPRMTKNEIGAVQARHELYNQNQKSCELVDSDDTDENLTAWMKLQRLRELLACLQLRQRQRLGQQLADAPSPELTMMPTRVLIEATPEFLCLGKQKDETPRVSRSASIC</sequence>
<reference evidence="3" key="1">
    <citation type="journal article" date="2015" name="PLoS ONE">
        <title>Comprehensive Evaluation of Toxoplasma gondii VEG and Neospora caninum LIV Genomes with Tachyzoite Stage Transcriptome and Proteome Defines Novel Transcript Features.</title>
        <authorList>
            <person name="Ramaprasad A."/>
            <person name="Mourier T."/>
            <person name="Naeem R."/>
            <person name="Malas T.B."/>
            <person name="Moussa E."/>
            <person name="Panigrahi A."/>
            <person name="Vermont S.J."/>
            <person name="Otto T.D."/>
            <person name="Wastling J."/>
            <person name="Pain A."/>
        </authorList>
    </citation>
    <scope>NUCLEOTIDE SEQUENCE</scope>
    <source>
        <strain evidence="3">VEG</strain>
    </source>
</reference>
<organism evidence="3">
    <name type="scientific">Toxoplasma gondii (strain ATCC 50861 / VEG)</name>
    <dbReference type="NCBI Taxonomy" id="432359"/>
    <lineage>
        <taxon>Eukaryota</taxon>
        <taxon>Sar</taxon>
        <taxon>Alveolata</taxon>
        <taxon>Apicomplexa</taxon>
        <taxon>Conoidasida</taxon>
        <taxon>Coccidia</taxon>
        <taxon>Eucoccidiorida</taxon>
        <taxon>Eimeriorina</taxon>
        <taxon>Sarcocystidae</taxon>
        <taxon>Toxoplasma</taxon>
    </lineage>
</organism>
<feature type="region of interest" description="Disordered" evidence="1">
    <location>
        <begin position="455"/>
        <end position="479"/>
    </location>
</feature>
<feature type="compositionally biased region" description="Polar residues" evidence="1">
    <location>
        <begin position="372"/>
        <end position="382"/>
    </location>
</feature>
<feature type="compositionally biased region" description="Polar residues" evidence="1">
    <location>
        <begin position="748"/>
        <end position="760"/>
    </location>
</feature>
<evidence type="ECO:0000313" key="3">
    <source>
        <dbReference type="EMBL" id="CEL78758.1"/>
    </source>
</evidence>
<feature type="compositionally biased region" description="Polar residues" evidence="1">
    <location>
        <begin position="461"/>
        <end position="475"/>
    </location>
</feature>
<evidence type="ECO:0008006" key="4">
    <source>
        <dbReference type="Google" id="ProtNLM"/>
    </source>
</evidence>
<feature type="transmembrane region" description="Helical" evidence="2">
    <location>
        <begin position="274"/>
        <end position="299"/>
    </location>
</feature>
<feature type="compositionally biased region" description="Basic residues" evidence="1">
    <location>
        <begin position="907"/>
        <end position="918"/>
    </location>
</feature>
<feature type="region of interest" description="Disordered" evidence="1">
    <location>
        <begin position="359"/>
        <end position="413"/>
    </location>
</feature>
<proteinExistence type="predicted"/>
<feature type="compositionally biased region" description="Low complexity" evidence="1">
    <location>
        <begin position="852"/>
        <end position="874"/>
    </location>
</feature>
<feature type="compositionally biased region" description="Basic and acidic residues" evidence="1">
    <location>
        <begin position="949"/>
        <end position="959"/>
    </location>
</feature>
<keyword evidence="2" id="KW-0812">Transmembrane</keyword>
<evidence type="ECO:0000256" key="1">
    <source>
        <dbReference type="SAM" id="MobiDB-lite"/>
    </source>
</evidence>
<accession>A0A0F7V880</accession>
<feature type="region of interest" description="Disordered" evidence="1">
    <location>
        <begin position="851"/>
        <end position="874"/>
    </location>
</feature>
<name>A0A0F7V880_TOXGV</name>
<keyword evidence="2" id="KW-0472">Membrane</keyword>